<evidence type="ECO:0000313" key="2">
    <source>
        <dbReference type="EMBL" id="MDO3659163.1"/>
    </source>
</evidence>
<keyword evidence="3" id="KW-1185">Reference proteome</keyword>
<name>A0ABT8V444_9GAMM</name>
<evidence type="ECO:0000313" key="3">
    <source>
        <dbReference type="Proteomes" id="UP001168902"/>
    </source>
</evidence>
<protein>
    <submittedName>
        <fullName evidence="2">Uncharacterized protein</fullName>
    </submittedName>
</protein>
<sequence>MSQISREQLIDLYKKATFQEDYTKGQITVDSPSLVQNLTLAFNSDITGWSQIGIDPITINQSYKFYHRIPRASDFGHIFNNMDQLCSNSFFKSKNNKKYFVINLKFDSGDSNKPQIIKNYETLLHFLRFLEKAAAFVDSTSSKMLFLEPEKMDLEIFYSSSDLINLDLESIGKIESYIFENTHESQKLAILSKAIVSQCKSEDFSNRFGKLLKSLKDIYETLDHDYAVFASSFSYDKLRSEIENSKLEEQVKIHKIITDIQNQILGIPVATVIVATQFKTQKQVDYNAIYQFSLNTGIFIGVFIFVLILWFLIKNQKESLLGLEKEISRKDLKFKLDSPVVYKKIESSGKPPFKELLDRIDTQKKILNIISWIGIIGLIVTFLIYSSITVNPKNLF</sequence>
<keyword evidence="1" id="KW-0472">Membrane</keyword>
<keyword evidence="1" id="KW-0812">Transmembrane</keyword>
<dbReference type="RefSeq" id="WP_302897729.1">
    <property type="nucleotide sequence ID" value="NZ_JAUMJH010000086.1"/>
</dbReference>
<comment type="caution">
    <text evidence="2">The sequence shown here is derived from an EMBL/GenBank/DDBJ whole genome shotgun (WGS) entry which is preliminary data.</text>
</comment>
<gene>
    <name evidence="2" type="ORF">Q3V53_18690</name>
</gene>
<dbReference type="EMBL" id="JAUMJH010000086">
    <property type="protein sequence ID" value="MDO3659163.1"/>
    <property type="molecule type" value="Genomic_DNA"/>
</dbReference>
<feature type="transmembrane region" description="Helical" evidence="1">
    <location>
        <begin position="366"/>
        <end position="388"/>
    </location>
</feature>
<keyword evidence="1" id="KW-1133">Transmembrane helix</keyword>
<organism evidence="2 3">
    <name type="scientific">Acinetobacter genomosp. 15BJ</name>
    <dbReference type="NCBI Taxonomy" id="106651"/>
    <lineage>
        <taxon>Bacteria</taxon>
        <taxon>Pseudomonadati</taxon>
        <taxon>Pseudomonadota</taxon>
        <taxon>Gammaproteobacteria</taxon>
        <taxon>Moraxellales</taxon>
        <taxon>Moraxellaceae</taxon>
        <taxon>Acinetobacter</taxon>
    </lineage>
</organism>
<reference evidence="2 3" key="1">
    <citation type="submission" date="2023-07" db="EMBL/GenBank/DDBJ databases">
        <title>A novel proteolytic Acinetobacter species.</title>
        <authorList>
            <person name="Nemec A."/>
            <person name="Radolfova-Krizova L."/>
        </authorList>
    </citation>
    <scope>NUCLEOTIDE SEQUENCE [LARGE SCALE GENOMIC DNA]</scope>
    <source>
        <strain evidence="2 3">NIPH 1865</strain>
    </source>
</reference>
<evidence type="ECO:0000256" key="1">
    <source>
        <dbReference type="SAM" id="Phobius"/>
    </source>
</evidence>
<proteinExistence type="predicted"/>
<accession>A0ABT8V444</accession>
<feature type="transmembrane region" description="Helical" evidence="1">
    <location>
        <begin position="289"/>
        <end position="313"/>
    </location>
</feature>
<dbReference type="Proteomes" id="UP001168902">
    <property type="component" value="Unassembled WGS sequence"/>
</dbReference>